<name>A0A1E4TVK5_PACTA</name>
<dbReference type="GO" id="GO:0031201">
    <property type="term" value="C:SNARE complex"/>
    <property type="evidence" value="ECO:0007669"/>
    <property type="project" value="EnsemblFungi"/>
</dbReference>
<sequence length="234" mass="27022">MDPFYEVEKDAYKQLDVLNDFIDRQSDNISNDIVLDFNNNKSELLETINDLKESVDTINQNPDLYSSIDANELKKRSESIQDLRRKLSQLNSKWAEKLNKSKREVTTMSNRISQEFDQEDHQSSADAGGTAAGQQYQHFQQQELIREQDYHLDNIHQTMQNLHMQASTMGDELEDQHVILQQFDNEMDTMGTKLHNGLKRVDYFLAKNKDKASDCCIVLLVAALVILLLILIVL</sequence>
<evidence type="ECO:0000256" key="6">
    <source>
        <dbReference type="ARBA" id="ARBA00022989"/>
    </source>
</evidence>
<dbReference type="GO" id="GO:0006906">
    <property type="term" value="P:vesicle fusion"/>
    <property type="evidence" value="ECO:0007669"/>
    <property type="project" value="EnsemblFungi"/>
</dbReference>
<dbReference type="InterPro" id="IPR010989">
    <property type="entry name" value="SNARE"/>
</dbReference>
<evidence type="ECO:0000256" key="5">
    <source>
        <dbReference type="ARBA" id="ARBA00022927"/>
    </source>
</evidence>
<evidence type="ECO:0000313" key="14">
    <source>
        <dbReference type="EMBL" id="ODV95759.1"/>
    </source>
</evidence>
<dbReference type="PROSITE" id="PS50192">
    <property type="entry name" value="T_SNARE"/>
    <property type="match status" value="1"/>
</dbReference>
<feature type="transmembrane region" description="Helical" evidence="12">
    <location>
        <begin position="215"/>
        <end position="233"/>
    </location>
</feature>
<dbReference type="GO" id="GO:0015031">
    <property type="term" value="P:protein transport"/>
    <property type="evidence" value="ECO:0007669"/>
    <property type="project" value="UniProtKB-KW"/>
</dbReference>
<evidence type="ECO:0000256" key="12">
    <source>
        <dbReference type="SAM" id="Phobius"/>
    </source>
</evidence>
<dbReference type="FunFam" id="1.20.5.110:FF:000006">
    <property type="entry name" value="Syntaxin 6"/>
    <property type="match status" value="1"/>
</dbReference>
<dbReference type="InterPro" id="IPR048036">
    <property type="entry name" value="Tlg1p-like_N"/>
</dbReference>
<keyword evidence="8 11" id="KW-0175">Coiled coil</keyword>
<comment type="similarity">
    <text evidence="2">Belongs to the syntaxin family.</text>
</comment>
<evidence type="ECO:0000256" key="11">
    <source>
        <dbReference type="SAM" id="Coils"/>
    </source>
</evidence>
<evidence type="ECO:0000256" key="10">
    <source>
        <dbReference type="ARBA" id="ARBA00073343"/>
    </source>
</evidence>
<comment type="subcellular location">
    <subcellularLocation>
        <location evidence="1">Golgi apparatus membrane</location>
        <topology evidence="1">Single-pass type IV membrane protein</topology>
    </subcellularLocation>
</comment>
<dbReference type="OrthoDB" id="546861at2759"/>
<reference evidence="15" key="1">
    <citation type="submission" date="2016-05" db="EMBL/GenBank/DDBJ databases">
        <title>Comparative genomics of biotechnologically important yeasts.</title>
        <authorList>
            <consortium name="DOE Joint Genome Institute"/>
            <person name="Riley R."/>
            <person name="Haridas S."/>
            <person name="Wolfe K.H."/>
            <person name="Lopes M.R."/>
            <person name="Hittinger C.T."/>
            <person name="Goker M."/>
            <person name="Salamov A."/>
            <person name="Wisecaver J."/>
            <person name="Long T.M."/>
            <person name="Aerts A.L."/>
            <person name="Barry K."/>
            <person name="Choi C."/>
            <person name="Clum A."/>
            <person name="Coughlan A.Y."/>
            <person name="Deshpande S."/>
            <person name="Douglass A.P."/>
            <person name="Hanson S.J."/>
            <person name="Klenk H.-P."/>
            <person name="Labutti K."/>
            <person name="Lapidus A."/>
            <person name="Lindquist E."/>
            <person name="Lipzen A."/>
            <person name="Meier-Kolthoff J.P."/>
            <person name="Ohm R.A."/>
            <person name="Otillar R.P."/>
            <person name="Pangilinan J."/>
            <person name="Peng Y."/>
            <person name="Rokas A."/>
            <person name="Rosa C.A."/>
            <person name="Scheuner C."/>
            <person name="Sibirny A.A."/>
            <person name="Slot J.C."/>
            <person name="Stielow J.B."/>
            <person name="Sun H."/>
            <person name="Kurtzman C.P."/>
            <person name="Blackwell M."/>
            <person name="Grigoriev I.V."/>
            <person name="Jeffries T.W."/>
        </authorList>
    </citation>
    <scope>NUCLEOTIDE SEQUENCE [LARGE SCALE GENOMIC DNA]</scope>
    <source>
        <strain evidence="15">NRRL Y-2460</strain>
    </source>
</reference>
<keyword evidence="15" id="KW-1185">Reference proteome</keyword>
<keyword evidence="5" id="KW-0653">Protein transport</keyword>
<gene>
    <name evidence="14" type="ORF">PACTADRAFT_49212</name>
</gene>
<evidence type="ECO:0000256" key="4">
    <source>
        <dbReference type="ARBA" id="ARBA00022692"/>
    </source>
</evidence>
<dbReference type="EMBL" id="KV454013">
    <property type="protein sequence ID" value="ODV95759.1"/>
    <property type="molecule type" value="Genomic_DNA"/>
</dbReference>
<evidence type="ECO:0000256" key="2">
    <source>
        <dbReference type="ARBA" id="ARBA00009063"/>
    </source>
</evidence>
<dbReference type="CDD" id="cd15851">
    <property type="entry name" value="SNARE_Syntaxin6"/>
    <property type="match status" value="1"/>
</dbReference>
<dbReference type="SUPFAM" id="SSF47661">
    <property type="entry name" value="t-snare proteins"/>
    <property type="match status" value="1"/>
</dbReference>
<evidence type="ECO:0000313" key="15">
    <source>
        <dbReference type="Proteomes" id="UP000094236"/>
    </source>
</evidence>
<keyword evidence="7" id="KW-0333">Golgi apparatus</keyword>
<dbReference type="AlphaFoldDB" id="A0A1E4TVK5"/>
<feature type="domain" description="T-SNARE coiled-coil homology" evidence="13">
    <location>
        <begin position="142"/>
        <end position="204"/>
    </location>
</feature>
<dbReference type="GO" id="GO:0005768">
    <property type="term" value="C:endosome"/>
    <property type="evidence" value="ECO:0007669"/>
    <property type="project" value="EnsemblFungi"/>
</dbReference>
<dbReference type="STRING" id="669874.A0A1E4TVK5"/>
<dbReference type="Gene3D" id="1.20.58.90">
    <property type="match status" value="1"/>
</dbReference>
<evidence type="ECO:0000256" key="8">
    <source>
        <dbReference type="ARBA" id="ARBA00023054"/>
    </source>
</evidence>
<dbReference type="SUPFAM" id="SSF58038">
    <property type="entry name" value="SNARE fusion complex"/>
    <property type="match status" value="1"/>
</dbReference>
<evidence type="ECO:0000256" key="3">
    <source>
        <dbReference type="ARBA" id="ARBA00022448"/>
    </source>
</evidence>
<evidence type="ECO:0000256" key="7">
    <source>
        <dbReference type="ARBA" id="ARBA00023034"/>
    </source>
</evidence>
<evidence type="ECO:0000259" key="13">
    <source>
        <dbReference type="PROSITE" id="PS50192"/>
    </source>
</evidence>
<organism evidence="14 15">
    <name type="scientific">Pachysolen tannophilus NRRL Y-2460</name>
    <dbReference type="NCBI Taxonomy" id="669874"/>
    <lineage>
        <taxon>Eukaryota</taxon>
        <taxon>Fungi</taxon>
        <taxon>Dikarya</taxon>
        <taxon>Ascomycota</taxon>
        <taxon>Saccharomycotina</taxon>
        <taxon>Pichiomycetes</taxon>
        <taxon>Pachysolenaceae</taxon>
        <taxon>Pachysolen</taxon>
    </lineage>
</organism>
<feature type="coiled-coil region" evidence="11">
    <location>
        <begin position="34"/>
        <end position="100"/>
    </location>
</feature>
<evidence type="ECO:0000256" key="9">
    <source>
        <dbReference type="ARBA" id="ARBA00023136"/>
    </source>
</evidence>
<dbReference type="InterPro" id="IPR000727">
    <property type="entry name" value="T_SNARE_dom"/>
</dbReference>
<keyword evidence="4 12" id="KW-0812">Transmembrane</keyword>
<keyword evidence="3" id="KW-0813">Transport</keyword>
<dbReference type="GO" id="GO:0005802">
    <property type="term" value="C:trans-Golgi network"/>
    <property type="evidence" value="ECO:0007669"/>
    <property type="project" value="EnsemblFungi"/>
</dbReference>
<dbReference type="GO" id="GO:0005484">
    <property type="term" value="F:SNAP receptor activity"/>
    <property type="evidence" value="ECO:0007669"/>
    <property type="project" value="EnsemblFungi"/>
</dbReference>
<dbReference type="GO" id="GO:0048193">
    <property type="term" value="P:Golgi vesicle transport"/>
    <property type="evidence" value="ECO:0007669"/>
    <property type="project" value="InterPro"/>
</dbReference>
<dbReference type="Proteomes" id="UP000094236">
    <property type="component" value="Unassembled WGS sequence"/>
</dbReference>
<dbReference type="Gene3D" id="1.20.5.110">
    <property type="match status" value="1"/>
</dbReference>
<dbReference type="GO" id="GO:0000139">
    <property type="term" value="C:Golgi membrane"/>
    <property type="evidence" value="ECO:0007669"/>
    <property type="project" value="UniProtKB-SubCell"/>
</dbReference>
<accession>A0A1E4TVK5</accession>
<evidence type="ECO:0000256" key="1">
    <source>
        <dbReference type="ARBA" id="ARBA00004409"/>
    </source>
</evidence>
<protein>
    <recommendedName>
        <fullName evidence="10">t-SNARE affecting a late Golgi compartment protein 1</fullName>
    </recommendedName>
</protein>
<dbReference type="GO" id="GO:0006897">
    <property type="term" value="P:endocytosis"/>
    <property type="evidence" value="ECO:0007669"/>
    <property type="project" value="EnsemblFungi"/>
</dbReference>
<dbReference type="SMART" id="SM00397">
    <property type="entry name" value="t_SNARE"/>
    <property type="match status" value="1"/>
</dbReference>
<keyword evidence="6 12" id="KW-1133">Transmembrane helix</keyword>
<dbReference type="CDD" id="cd21444">
    <property type="entry name" value="SNARE_NTD_Tlg1p-like"/>
    <property type="match status" value="1"/>
</dbReference>
<dbReference type="InterPro" id="IPR015260">
    <property type="entry name" value="Syntaxin-6/10/61_N"/>
</dbReference>
<keyword evidence="9 12" id="KW-0472">Membrane</keyword>
<dbReference type="Pfam" id="PF09177">
    <property type="entry name" value="STX6_10_61_N"/>
    <property type="match status" value="1"/>
</dbReference>
<proteinExistence type="inferred from homology"/>